<evidence type="ECO:0000313" key="4">
    <source>
        <dbReference type="Proteomes" id="UP000294563"/>
    </source>
</evidence>
<comment type="caution">
    <text evidence="3">The sequence shown here is derived from an EMBL/GenBank/DDBJ whole genome shotgun (WGS) entry which is preliminary data.</text>
</comment>
<evidence type="ECO:0000259" key="2">
    <source>
        <dbReference type="Pfam" id="PF22725"/>
    </source>
</evidence>
<gene>
    <name evidence="3" type="ORF">BDE40_2388</name>
</gene>
<feature type="domain" description="GFO/IDH/MocA-like oxidoreductase" evidence="2">
    <location>
        <begin position="142"/>
        <end position="274"/>
    </location>
</feature>
<dbReference type="Pfam" id="PF22725">
    <property type="entry name" value="GFO_IDH_MocA_C3"/>
    <property type="match status" value="1"/>
</dbReference>
<dbReference type="PANTHER" id="PTHR43708:SF3">
    <property type="entry name" value="OXIDOREDUCTASE"/>
    <property type="match status" value="1"/>
</dbReference>
<keyword evidence="4" id="KW-1185">Reference proteome</keyword>
<feature type="domain" description="Gfo/Idh/MocA-like oxidoreductase N-terminal" evidence="1">
    <location>
        <begin position="14"/>
        <end position="130"/>
    </location>
</feature>
<sequence>MNRLKLGMLGGRQGAFIGGVHRIASRIDDRFELVAGALASDLERAAVSADELGIAADRSYANFDEMATAEAAQDDGIDAVSIVAPNHVHSGPIIAFLEAGINVICDKPLCASAEEANAIEAAVSVSKARFILTHNYNGYPLIRHAREMIARGDLGAIRAVQAEYVQDWLTETIEDSGQKQASWRTDPVRSGEGGAIGDIGTHAFNLLTFVTGLGAESLSADLHSFGTGRQVDDNAHIMLRLENGARGMLWASQVAVGRENGLRLRIYGEKGGLEWDQENPNRLTFTAFGEPTQTFTRGGAGVGDRAGDWTRIPPGHPEGYLEGFANLYSDAADVISGVSDGVLLPGIKAGLDGMWFIQACISSSQSNGTWIKRNSKS</sequence>
<dbReference type="Gene3D" id="3.30.360.10">
    <property type="entry name" value="Dihydrodipicolinate Reductase, domain 2"/>
    <property type="match status" value="1"/>
</dbReference>
<dbReference type="Gene3D" id="3.40.50.720">
    <property type="entry name" value="NAD(P)-binding Rossmann-like Domain"/>
    <property type="match status" value="1"/>
</dbReference>
<dbReference type="Pfam" id="PF01408">
    <property type="entry name" value="GFO_IDH_MocA"/>
    <property type="match status" value="1"/>
</dbReference>
<dbReference type="InterPro" id="IPR036291">
    <property type="entry name" value="NAD(P)-bd_dom_sf"/>
</dbReference>
<dbReference type="RefSeq" id="WP_246030430.1">
    <property type="nucleotide sequence ID" value="NZ_SOBH01000002.1"/>
</dbReference>
<accession>A0A4R7LIK4</accession>
<dbReference type="GO" id="GO:0000166">
    <property type="term" value="F:nucleotide binding"/>
    <property type="evidence" value="ECO:0007669"/>
    <property type="project" value="InterPro"/>
</dbReference>
<evidence type="ECO:0000313" key="3">
    <source>
        <dbReference type="EMBL" id="TDT75653.1"/>
    </source>
</evidence>
<name>A0A4R7LIK4_9RHOB</name>
<reference evidence="3 4" key="1">
    <citation type="submission" date="2019-03" db="EMBL/GenBank/DDBJ databases">
        <title>Genomic Encyclopedia of Archaeal and Bacterial Type Strains, Phase II (KMG-II): from individual species to whole genera.</title>
        <authorList>
            <person name="Goeker M."/>
        </authorList>
    </citation>
    <scope>NUCLEOTIDE SEQUENCE [LARGE SCALE GENOMIC DNA]</scope>
    <source>
        <strain evidence="3 4">DSM 29467</strain>
    </source>
</reference>
<dbReference type="PANTHER" id="PTHR43708">
    <property type="entry name" value="CONSERVED EXPRESSED OXIDOREDUCTASE (EUROFUNG)"/>
    <property type="match status" value="1"/>
</dbReference>
<proteinExistence type="predicted"/>
<dbReference type="AlphaFoldDB" id="A0A4R7LIK4"/>
<dbReference type="InterPro" id="IPR055170">
    <property type="entry name" value="GFO_IDH_MocA-like_dom"/>
</dbReference>
<dbReference type="InterPro" id="IPR051317">
    <property type="entry name" value="Gfo/Idh/MocA_oxidoreduct"/>
</dbReference>
<dbReference type="Proteomes" id="UP000294563">
    <property type="component" value="Unassembled WGS sequence"/>
</dbReference>
<dbReference type="SUPFAM" id="SSF55347">
    <property type="entry name" value="Glyceraldehyde-3-phosphate dehydrogenase-like, C-terminal domain"/>
    <property type="match status" value="1"/>
</dbReference>
<dbReference type="InterPro" id="IPR000683">
    <property type="entry name" value="Gfo/Idh/MocA-like_OxRdtase_N"/>
</dbReference>
<evidence type="ECO:0000259" key="1">
    <source>
        <dbReference type="Pfam" id="PF01408"/>
    </source>
</evidence>
<protein>
    <submittedName>
        <fullName evidence="3">Putative dehydrogenase</fullName>
    </submittedName>
</protein>
<organism evidence="3 4">
    <name type="scientific">Litoreibacter halocynthiae</name>
    <dbReference type="NCBI Taxonomy" id="1242689"/>
    <lineage>
        <taxon>Bacteria</taxon>
        <taxon>Pseudomonadati</taxon>
        <taxon>Pseudomonadota</taxon>
        <taxon>Alphaproteobacteria</taxon>
        <taxon>Rhodobacterales</taxon>
        <taxon>Roseobacteraceae</taxon>
        <taxon>Litoreibacter</taxon>
    </lineage>
</organism>
<dbReference type="EMBL" id="SOBH01000002">
    <property type="protein sequence ID" value="TDT75653.1"/>
    <property type="molecule type" value="Genomic_DNA"/>
</dbReference>
<dbReference type="SUPFAM" id="SSF51735">
    <property type="entry name" value="NAD(P)-binding Rossmann-fold domains"/>
    <property type="match status" value="1"/>
</dbReference>